<dbReference type="Gene3D" id="3.40.50.2000">
    <property type="entry name" value="Glycogen Phosphorylase B"/>
    <property type="match status" value="2"/>
</dbReference>
<dbReference type="SUPFAM" id="SSF50729">
    <property type="entry name" value="PH domain-like"/>
    <property type="match status" value="1"/>
</dbReference>
<sequence length="1199" mass="133641">MARFHVQPAGDHALARYEPLAAGAGPESPAKAAILKYHVALKLRETFGFGDDNRLLGHFDVWLAKDVLLQGHMYITRDAVCFFSVLPGQFSATELSDPELALHAGPLGHKLAHYGESVFSSVYTNRFWAVLRPQTLSIYTSPTKLYFPVRTIDLRTAVSCEILEPGTAGFSVASPVDSPSASLAPTEPLVAQLAPDSSGLADDDSHEENVQSGVWFKINFSDKSYRFHTSSIYSARHWYNSISKAIFLLHNANSQREVVLRLPIEDITGHTKNPILAGPDALDAPDEDTPVSFSIAFSAPPDANDSKLHKLKLKTKKTHDASVVQDHVHFLVFRRGEELCDCFENVLERSEVDATDRNRKLKKKAKKVMTTIQPDYCSNVSIIDRIVDMNTKITLSREKELAKSAEEQANALLDQGTDLESKKFAYVPNFKIMKDKLLPKSSPLSSLSTFGEGLFEGFRKDAPPTPNDTKKGRKDPGFGEALKRGKLRSLKKLLRTVSTMGGVWSAKPEHYDRVFGHSKYYVANRREKARALNHFRNHFSLGAETHLVATYYAHLKKAVPVFGRLYVGKDQLCFRSMIPGVSTKMVLPLRDMQSCKKRAHLYQYAGLVVRIRGLNDLQLVFGSKDARDDCQKVILKLVRKVGCHHPDSEFVQDDELSSSMDIDETEKQNAKSEGIAKSRVHAARLRLLEDKISYATGIDMPLILEDSPFTTTEVKLAKCYKITFLTIGSRGDVQPYIALGKALVKEGHEVTIATHAEFEDWITKNEIKFKEVAGNPAALMQLMVSHGSISVGFLKEASTKFRGWIGELLETSWKACQGAELLIESPSAMAGLHIAEALNIPYMRAFTMPWTRTRAYPHAFLVPDQNRGGSYNFLTHAMFENVFWKGISGQVNKWRQETLGLRRTSLVKMQQTRIPFLYNVSPAMFPPSVDFPDWVKVTGYWFLDEGSDEYEPPEELVKFLEEAKSNNEKIVYVGFGSIVVSNAKALTETIVEAVVELGVKCILNKGWSDKMSKHKDEIEVKLPPQVYDAGMIPHDWLFPRIDAAVHHGGSGTTGATLRAGLPTIIKPFFGDQFFFASRVEDLGAGIALKNLNKKSFTKALKSITSEQKFSAKAVEIGKNMSHERGVYSAIEAIYTELAYSRSLILVIRNNAEQRKCNGDKTGAQTLIADDEAFDMLDETQEGDTSDEMPQGDTSDENTA</sequence>
<keyword evidence="24" id="KW-1185">Reference proteome</keyword>
<dbReference type="InterPro" id="IPR001849">
    <property type="entry name" value="PH_domain"/>
</dbReference>
<evidence type="ECO:0000259" key="22">
    <source>
        <dbReference type="SMART" id="SM00568"/>
    </source>
</evidence>
<keyword evidence="13" id="KW-0472">Membrane</keyword>
<evidence type="ECO:0000256" key="9">
    <source>
        <dbReference type="ARBA" id="ARBA00022679"/>
    </source>
</evidence>
<evidence type="ECO:0000256" key="17">
    <source>
        <dbReference type="ARBA" id="ARBA00047886"/>
    </source>
</evidence>
<dbReference type="GO" id="GO:0016020">
    <property type="term" value="C:membrane"/>
    <property type="evidence" value="ECO:0007669"/>
    <property type="project" value="UniProtKB-SubCell"/>
</dbReference>
<evidence type="ECO:0000313" key="24">
    <source>
        <dbReference type="Proteomes" id="UP000092555"/>
    </source>
</evidence>
<feature type="domain" description="GRAM" evidence="22">
    <location>
        <begin position="533"/>
        <end position="599"/>
    </location>
</feature>
<dbReference type="Proteomes" id="UP000092555">
    <property type="component" value="Unassembled WGS sequence"/>
</dbReference>
<keyword evidence="19" id="KW-0175">Coiled coil</keyword>
<reference evidence="23 24" key="1">
    <citation type="submission" date="2016-05" db="EMBL/GenBank/DDBJ databases">
        <title>Comparative genomics of biotechnologically important yeasts.</title>
        <authorList>
            <consortium name="DOE Joint Genome Institute"/>
            <person name="Riley R."/>
            <person name="Haridas S."/>
            <person name="Wolfe K.H."/>
            <person name="Lopes M.R."/>
            <person name="Hittinger C.T."/>
            <person name="Goker M."/>
            <person name="Salamov A."/>
            <person name="Wisecaver J."/>
            <person name="Long T.M."/>
            <person name="Aerts A.L."/>
            <person name="Barry K."/>
            <person name="Choi C."/>
            <person name="Clum A."/>
            <person name="Coughlan A.Y."/>
            <person name="Deshpande S."/>
            <person name="Douglass A.P."/>
            <person name="Hanson S.J."/>
            <person name="Klenk H.-P."/>
            <person name="LaButti K."/>
            <person name="Lapidus A."/>
            <person name="Lindquist E."/>
            <person name="Lipzen A."/>
            <person name="Meier-kolthoff J.P."/>
            <person name="Ohm R.A."/>
            <person name="Otillar R.P."/>
            <person name="Pangilinan J."/>
            <person name="Peng Y."/>
            <person name="Rokas A."/>
            <person name="Rosa C.A."/>
            <person name="Scheuner C."/>
            <person name="Sibirny A.A."/>
            <person name="Slot J.C."/>
            <person name="Stielow J.B."/>
            <person name="Sun H."/>
            <person name="Kurtzman C.P."/>
            <person name="Blackwell M."/>
            <person name="Grigoriev I.V."/>
            <person name="Jeffries T.W."/>
        </authorList>
    </citation>
    <scope>NUCLEOTIDE SEQUENCE [LARGE SCALE GENOMIC DNA]</scope>
    <source>
        <strain evidence="23 24">NRRL YB-4993</strain>
    </source>
</reference>
<dbReference type="GeneID" id="30030161"/>
<dbReference type="STRING" id="869754.A0A1A0HEM2"/>
<evidence type="ECO:0000256" key="18">
    <source>
        <dbReference type="ARBA" id="ARBA00049453"/>
    </source>
</evidence>
<comment type="subcellular location">
    <subcellularLocation>
        <location evidence="2">Cytoplasm</location>
    </subcellularLocation>
    <subcellularLocation>
        <location evidence="1">Membrane</location>
        <topology evidence="1">Peripheral membrane protein</topology>
    </subcellularLocation>
</comment>
<feature type="domain" description="GRAM" evidence="22">
    <location>
        <begin position="41"/>
        <end position="159"/>
    </location>
</feature>
<dbReference type="InterPro" id="IPR011993">
    <property type="entry name" value="PH-like_dom_sf"/>
</dbReference>
<feature type="compositionally biased region" description="Acidic residues" evidence="20">
    <location>
        <begin position="1168"/>
        <end position="1186"/>
    </location>
</feature>
<evidence type="ECO:0000256" key="19">
    <source>
        <dbReference type="SAM" id="Coils"/>
    </source>
</evidence>
<keyword evidence="10" id="KW-0752">Steroid biosynthesis</keyword>
<feature type="region of interest" description="Disordered" evidence="20">
    <location>
        <begin position="1168"/>
        <end position="1199"/>
    </location>
</feature>
<protein>
    <recommendedName>
        <fullName evidence="5">Sterol 3-beta-glucosyltransferase</fullName>
        <ecNumber evidence="4">2.4.1.173</ecNumber>
    </recommendedName>
    <alternativeName>
        <fullName evidence="16">Autophagy-related protein 26</fullName>
    </alternativeName>
</protein>
<dbReference type="EMBL" id="LXTC01000002">
    <property type="protein sequence ID" value="OBA22420.1"/>
    <property type="molecule type" value="Genomic_DNA"/>
</dbReference>
<dbReference type="CDD" id="cd03784">
    <property type="entry name" value="GT1_Gtf-like"/>
    <property type="match status" value="1"/>
</dbReference>
<evidence type="ECO:0000256" key="4">
    <source>
        <dbReference type="ARBA" id="ARBA00012650"/>
    </source>
</evidence>
<proteinExistence type="inferred from homology"/>
<comment type="catalytic activity">
    <reaction evidence="17">
        <text>ergosterol + UDP-alpha-D-glucose = ergosteryl 3-beta-D-glucoside + UDP + H(+)</text>
        <dbReference type="Rhea" id="RHEA:61836"/>
        <dbReference type="ChEBI" id="CHEBI:15378"/>
        <dbReference type="ChEBI" id="CHEBI:16933"/>
        <dbReference type="ChEBI" id="CHEBI:52973"/>
        <dbReference type="ChEBI" id="CHEBI:58223"/>
        <dbReference type="ChEBI" id="CHEBI:58885"/>
    </reaction>
    <physiologicalReaction direction="left-to-right" evidence="17">
        <dbReference type="Rhea" id="RHEA:61837"/>
    </physiologicalReaction>
</comment>
<dbReference type="InterPro" id="IPR010610">
    <property type="entry name" value="EryCIII-like_C"/>
</dbReference>
<dbReference type="CDD" id="cd13216">
    <property type="entry name" value="PH-GRAM2_AGT26"/>
    <property type="match status" value="1"/>
</dbReference>
<dbReference type="InterPro" id="IPR050426">
    <property type="entry name" value="Glycosyltransferase_28"/>
</dbReference>
<dbReference type="AlphaFoldDB" id="A0A1A0HEM2"/>
<feature type="region of interest" description="Disordered" evidence="20">
    <location>
        <begin position="458"/>
        <end position="480"/>
    </location>
</feature>
<evidence type="ECO:0000256" key="11">
    <source>
        <dbReference type="ARBA" id="ARBA00023011"/>
    </source>
</evidence>
<dbReference type="GO" id="GO:0032120">
    <property type="term" value="P:ascospore-type prospore membrane formation"/>
    <property type="evidence" value="ECO:0007669"/>
    <property type="project" value="EnsemblFungi"/>
</dbReference>
<feature type="domain" description="PH" evidence="21">
    <location>
        <begin position="101"/>
        <end position="249"/>
    </location>
</feature>
<keyword evidence="7" id="KW-0444">Lipid biosynthesis</keyword>
<evidence type="ECO:0000256" key="20">
    <source>
        <dbReference type="SAM" id="MobiDB-lite"/>
    </source>
</evidence>
<evidence type="ECO:0000256" key="15">
    <source>
        <dbReference type="ARBA" id="ARBA00023221"/>
    </source>
</evidence>
<dbReference type="SUPFAM" id="SSF53756">
    <property type="entry name" value="UDP-Glycosyltransferase/glycogen phosphorylase"/>
    <property type="match status" value="1"/>
</dbReference>
<dbReference type="GO" id="GO:0016906">
    <property type="term" value="F:sterol 3-beta-glucosyltransferase activity"/>
    <property type="evidence" value="ECO:0007669"/>
    <property type="project" value="UniProtKB-EC"/>
</dbReference>
<evidence type="ECO:0000313" key="23">
    <source>
        <dbReference type="EMBL" id="OBA22420.1"/>
    </source>
</evidence>
<evidence type="ECO:0000256" key="8">
    <source>
        <dbReference type="ARBA" id="ARBA00022676"/>
    </source>
</evidence>
<evidence type="ECO:0000256" key="6">
    <source>
        <dbReference type="ARBA" id="ARBA00022490"/>
    </source>
</evidence>
<dbReference type="InterPro" id="IPR002213">
    <property type="entry name" value="UDP_glucos_trans"/>
</dbReference>
<dbReference type="SMART" id="SM00233">
    <property type="entry name" value="PH"/>
    <property type="match status" value="1"/>
</dbReference>
<evidence type="ECO:0000256" key="7">
    <source>
        <dbReference type="ARBA" id="ARBA00022516"/>
    </source>
</evidence>
<keyword evidence="14" id="KW-1207">Sterol metabolism</keyword>
<keyword evidence="11" id="KW-0756">Sterol biosynthesis</keyword>
<evidence type="ECO:0000256" key="16">
    <source>
        <dbReference type="ARBA" id="ARBA00029843"/>
    </source>
</evidence>
<evidence type="ECO:0000256" key="1">
    <source>
        <dbReference type="ARBA" id="ARBA00004170"/>
    </source>
</evidence>
<evidence type="ECO:0000256" key="3">
    <source>
        <dbReference type="ARBA" id="ARBA00006962"/>
    </source>
</evidence>
<dbReference type="Pfam" id="PF03033">
    <property type="entry name" value="Glyco_transf_28"/>
    <property type="match status" value="1"/>
</dbReference>
<dbReference type="GO" id="GO:0016126">
    <property type="term" value="P:sterol biosynthetic process"/>
    <property type="evidence" value="ECO:0007669"/>
    <property type="project" value="UniProtKB-KW"/>
</dbReference>
<keyword evidence="12" id="KW-0443">Lipid metabolism</keyword>
<dbReference type="Pfam" id="PF02893">
    <property type="entry name" value="GRAM"/>
    <property type="match status" value="1"/>
</dbReference>
<dbReference type="GO" id="GO:0005737">
    <property type="term" value="C:cytoplasm"/>
    <property type="evidence" value="ECO:0007669"/>
    <property type="project" value="UniProtKB-SubCell"/>
</dbReference>
<dbReference type="InterPro" id="IPR048065">
    <property type="entry name" value="ATG26_PH_GRAM2"/>
</dbReference>
<accession>A0A1A0HEM2</accession>
<evidence type="ECO:0000256" key="5">
    <source>
        <dbReference type="ARBA" id="ARBA00017894"/>
    </source>
</evidence>
<comment type="similarity">
    <text evidence="3">Belongs to the glycosyltransferase 28 family.</text>
</comment>
<dbReference type="PANTHER" id="PTHR48050">
    <property type="entry name" value="STEROL 3-BETA-GLUCOSYLTRANSFERASE"/>
    <property type="match status" value="1"/>
</dbReference>
<keyword evidence="6" id="KW-0963">Cytoplasm</keyword>
<dbReference type="FunFam" id="3.40.50.2000:FF:000009">
    <property type="entry name" value="Sterol 3-beta-glucosyltransferase UGT80A2"/>
    <property type="match status" value="1"/>
</dbReference>
<dbReference type="Pfam" id="PF06722">
    <property type="entry name" value="EryCIII-like_C"/>
    <property type="match status" value="1"/>
</dbReference>
<comment type="catalytic activity">
    <reaction evidence="18">
        <text>a sterol + UDP-alpha-D-glucose = a sterol 3-beta-D-glucoside + UDP + H(+)</text>
        <dbReference type="Rhea" id="RHEA:22724"/>
        <dbReference type="ChEBI" id="CHEBI:15378"/>
        <dbReference type="ChEBI" id="CHEBI:15889"/>
        <dbReference type="ChEBI" id="CHEBI:37424"/>
        <dbReference type="ChEBI" id="CHEBI:58223"/>
        <dbReference type="ChEBI" id="CHEBI:58885"/>
        <dbReference type="EC" id="2.4.1.173"/>
    </reaction>
    <physiologicalReaction direction="left-to-right" evidence="18">
        <dbReference type="Rhea" id="RHEA:22725"/>
    </physiologicalReaction>
</comment>
<dbReference type="InterPro" id="IPR004182">
    <property type="entry name" value="GRAM"/>
</dbReference>
<dbReference type="EC" id="2.4.1.173" evidence="4"/>
<feature type="coiled-coil region" evidence="19">
    <location>
        <begin position="395"/>
        <end position="422"/>
    </location>
</feature>
<dbReference type="GO" id="GO:0005975">
    <property type="term" value="P:carbohydrate metabolic process"/>
    <property type="evidence" value="ECO:0007669"/>
    <property type="project" value="InterPro"/>
</dbReference>
<comment type="caution">
    <text evidence="23">The sequence shown here is derived from an EMBL/GenBank/DDBJ whole genome shotgun (WGS) entry which is preliminary data.</text>
</comment>
<evidence type="ECO:0000256" key="12">
    <source>
        <dbReference type="ARBA" id="ARBA00023098"/>
    </source>
</evidence>
<evidence type="ECO:0000256" key="2">
    <source>
        <dbReference type="ARBA" id="ARBA00004496"/>
    </source>
</evidence>
<evidence type="ECO:0000256" key="13">
    <source>
        <dbReference type="ARBA" id="ARBA00023136"/>
    </source>
</evidence>
<keyword evidence="9 23" id="KW-0808">Transferase</keyword>
<dbReference type="SMART" id="SM00568">
    <property type="entry name" value="GRAM"/>
    <property type="match status" value="2"/>
</dbReference>
<dbReference type="RefSeq" id="XP_018712916.1">
    <property type="nucleotide sequence ID" value="XM_018857185.1"/>
</dbReference>
<dbReference type="InterPro" id="IPR004276">
    <property type="entry name" value="GlycoTrans_28_N"/>
</dbReference>
<dbReference type="OrthoDB" id="10261837at2759"/>
<evidence type="ECO:0000259" key="21">
    <source>
        <dbReference type="SMART" id="SM00233"/>
    </source>
</evidence>
<dbReference type="Gene3D" id="2.30.29.30">
    <property type="entry name" value="Pleckstrin-homology domain (PH domain)/Phosphotyrosine-binding domain (PTB)"/>
    <property type="match status" value="3"/>
</dbReference>
<dbReference type="FunFam" id="3.40.50.2000:FF:000029">
    <property type="entry name" value="Sterol 3-beta-glucosyltransferase"/>
    <property type="match status" value="1"/>
</dbReference>
<keyword evidence="8" id="KW-0328">Glycosyltransferase</keyword>
<organism evidence="23 24">
    <name type="scientific">Metschnikowia bicuspidata var. bicuspidata NRRL YB-4993</name>
    <dbReference type="NCBI Taxonomy" id="869754"/>
    <lineage>
        <taxon>Eukaryota</taxon>
        <taxon>Fungi</taxon>
        <taxon>Dikarya</taxon>
        <taxon>Ascomycota</taxon>
        <taxon>Saccharomycotina</taxon>
        <taxon>Pichiomycetes</taxon>
        <taxon>Metschnikowiaceae</taxon>
        <taxon>Metschnikowia</taxon>
    </lineage>
</organism>
<evidence type="ECO:0000256" key="14">
    <source>
        <dbReference type="ARBA" id="ARBA00023166"/>
    </source>
</evidence>
<name>A0A1A0HEM2_9ASCO</name>
<keyword evidence="15" id="KW-0753">Steroid metabolism</keyword>
<gene>
    <name evidence="23" type="ORF">METBIDRAFT_39826</name>
</gene>
<dbReference type="PANTHER" id="PTHR48050:SF25">
    <property type="entry name" value="STEROL 3-BETA-GLUCOSYLTRANSFERASE"/>
    <property type="match status" value="1"/>
</dbReference>
<evidence type="ECO:0000256" key="10">
    <source>
        <dbReference type="ARBA" id="ARBA00022955"/>
    </source>
</evidence>